<dbReference type="eggNOG" id="COG4424">
    <property type="taxonomic scope" value="Bacteria"/>
</dbReference>
<organism evidence="1 2">
    <name type="scientific">Paenirhodobacter enshiensis</name>
    <dbReference type="NCBI Taxonomy" id="1105367"/>
    <lineage>
        <taxon>Bacteria</taxon>
        <taxon>Pseudomonadati</taxon>
        <taxon>Pseudomonadota</taxon>
        <taxon>Alphaproteobacteria</taxon>
        <taxon>Rhodobacterales</taxon>
        <taxon>Rhodobacter group</taxon>
        <taxon>Paenirhodobacter</taxon>
    </lineage>
</organism>
<keyword evidence="2" id="KW-1185">Reference proteome</keyword>
<dbReference type="Gene3D" id="3.40.50.300">
    <property type="entry name" value="P-loop containing nucleotide triphosphate hydrolases"/>
    <property type="match status" value="1"/>
</dbReference>
<dbReference type="Proteomes" id="UP000028824">
    <property type="component" value="Unassembled WGS sequence"/>
</dbReference>
<evidence type="ECO:0000313" key="1">
    <source>
        <dbReference type="EMBL" id="KFI28799.1"/>
    </source>
</evidence>
<comment type="caution">
    <text evidence="1">The sequence shown here is derived from an EMBL/GenBank/DDBJ whole genome shotgun (WGS) entry which is preliminary data.</text>
</comment>
<sequence length="468" mass="51670">MTRFSSFVVLAEMRTGSNLLEAALNLLPGVHCHGEAFNPGLIGYPRRTALLGVTRVQRDADPMRLWQAIRAEPGLNGCRYFHDHDPRMLPEFLDDPGCAKIVLTRNPVDSYVSLQIARATGQWKLGDARHRKAAQAEFDPAGFEAHLEALQGFQMRVLHRMQTSGQVAFYIDYDDVQDVAVLNGLAAWLGVGAGLDTLPADLVPQNPGPLEAKVANFPEMEAALARLDRFNLSRTPNFEPRRGPNVPGILGCALSDTAGLLFLPLRPAPVGAVRDWLAQIGTLEEGFSQKTLRQWKKARPDHRSFTVLRHPLLRAHLALAAVLSWDAMAETRQVLRKTYKLPLPPEGRLPGPEGWAKLLLAFLKWLKMNLNGQTSLPVSYLWASQSAAVQGFAQFSTPDLLVREDRMAEDLEYLARALGVDAPRCTAAPDGAPVDLAAIWSSDLEKAARDAYARDYIQFGFRDWTAAG</sequence>
<accession>A0A086Y3E9</accession>
<dbReference type="RefSeq" id="WP_036635190.1">
    <property type="nucleotide sequence ID" value="NZ_JFZB01000005.1"/>
</dbReference>
<dbReference type="AlphaFoldDB" id="A0A086Y3E9"/>
<proteinExistence type="predicted"/>
<protein>
    <submittedName>
        <fullName evidence="1">Nodulation protein NodH</fullName>
    </submittedName>
</protein>
<dbReference type="SUPFAM" id="SSF52540">
    <property type="entry name" value="P-loop containing nucleoside triphosphate hydrolases"/>
    <property type="match status" value="1"/>
</dbReference>
<evidence type="ECO:0000313" key="2">
    <source>
        <dbReference type="Proteomes" id="UP000028824"/>
    </source>
</evidence>
<reference evidence="1 2" key="1">
    <citation type="submission" date="2014-03" db="EMBL/GenBank/DDBJ databases">
        <title>Genome of Paenirhodobacter enshiensis DW2-9.</title>
        <authorList>
            <person name="Wang D."/>
            <person name="Wang G."/>
        </authorList>
    </citation>
    <scope>NUCLEOTIDE SEQUENCE [LARGE SCALE GENOMIC DNA]</scope>
    <source>
        <strain evidence="1 2">DW2-9</strain>
    </source>
</reference>
<gene>
    <name evidence="1" type="ORF">CG50_11290</name>
</gene>
<dbReference type="OrthoDB" id="7802556at2"/>
<name>A0A086Y3E9_9RHOB</name>
<dbReference type="EMBL" id="JFZB01000005">
    <property type="protein sequence ID" value="KFI28799.1"/>
    <property type="molecule type" value="Genomic_DNA"/>
</dbReference>
<dbReference type="InterPro" id="IPR027417">
    <property type="entry name" value="P-loop_NTPase"/>
</dbReference>
<dbReference type="STRING" id="1105367.CG50_11290"/>